<dbReference type="GO" id="GO:0005524">
    <property type="term" value="F:ATP binding"/>
    <property type="evidence" value="ECO:0007669"/>
    <property type="project" value="InterPro"/>
</dbReference>
<dbReference type="NCBIfam" id="TIGR04291">
    <property type="entry name" value="arsen_driv_ArsA"/>
    <property type="match status" value="1"/>
</dbReference>
<dbReference type="GO" id="GO:0015446">
    <property type="term" value="F:ATPase-coupled arsenite transmembrane transporter activity"/>
    <property type="evidence" value="ECO:0007669"/>
    <property type="project" value="InterPro"/>
</dbReference>
<accession>A0A4R6C3H5</accession>
<dbReference type="PANTHER" id="PTHR10803">
    <property type="entry name" value="ARSENICAL PUMP-DRIVING ATPASE ARSENITE-TRANSLOCATING ATPASE"/>
    <property type="match status" value="1"/>
</dbReference>
<dbReference type="PIRSF" id="PIRSF001327">
    <property type="entry name" value="Arsenical_pump-driving_ATPase"/>
    <property type="match status" value="1"/>
</dbReference>
<feature type="domain" description="ArsA/GET3 Anion-transporting ATPase-like" evidence="2">
    <location>
        <begin position="333"/>
        <end position="475"/>
    </location>
</feature>
<dbReference type="Proteomes" id="UP000294865">
    <property type="component" value="Unassembled WGS sequence"/>
</dbReference>
<dbReference type="SUPFAM" id="SSF52540">
    <property type="entry name" value="P-loop containing nucleoside triphosphate hydrolases"/>
    <property type="match status" value="2"/>
</dbReference>
<feature type="domain" description="ArsA/GET3 Anion-transporting ATPase-like" evidence="2">
    <location>
        <begin position="18"/>
        <end position="298"/>
    </location>
</feature>
<evidence type="ECO:0000259" key="2">
    <source>
        <dbReference type="Pfam" id="PF02374"/>
    </source>
</evidence>
<dbReference type="Pfam" id="PF02374">
    <property type="entry name" value="ArsA_ATPase"/>
    <property type="match status" value="3"/>
</dbReference>
<dbReference type="GO" id="GO:0016887">
    <property type="term" value="F:ATP hydrolysis activity"/>
    <property type="evidence" value="ECO:0007669"/>
    <property type="project" value="InterPro"/>
</dbReference>
<dbReference type="PANTHER" id="PTHR10803:SF3">
    <property type="entry name" value="ATPASE GET3"/>
    <property type="match status" value="1"/>
</dbReference>
<name>A0A4R6C3H5_9STAP</name>
<dbReference type="EMBL" id="SDQG01000007">
    <property type="protein sequence ID" value="TDM15999.1"/>
    <property type="molecule type" value="Genomic_DNA"/>
</dbReference>
<sequence length="574" mass="64829">MLGVVFVERLNLDNIELTKYLFFTGKGGVGKTSLSSSIAVNLADQGKRIALVSTDPASNLQDIFNMSLTNALTQVPALPNLYVANFEPVKAAEAYKQSVIEPYIGVLPEFAIKNMEEQLSGSCTVEVAAFNEFTSFLTNKTLADEYDHIIFDTAPTGHTLRMLELPEAWSSYLESATHEASCLGQLSGLGEQQSTYFAAVERLKNEKETTMIFVARGDKYSLLEAERAMHELNALQINHHLLIINGLINHAESELAKEKRNASDRALQQFESLMKKVPTFYVELKPYNVMGLDAMRHLFSEYEHIESSEDLKLTDDYMHLELLVDELVREEKRYIFTMGKGGVGKTTIASLIAEKLVARNKKVLLATTDPANQWHDKHQFNNLTIKYIDPKQALADYEAEVLRNADQLTQEQIDYIKEDLRSPCTEEIAFFRAFSNFIADTVHDVVVIDTAPTGHTLLLLDASQSYHKEIERSTNEVPQSVSMLLPKILDNTLTEMIIVTLAEPTPVKEAMRLREDLERASIKQNRWVVNNTVANYDVHDALFSHKIMNERKVINDLLHDKLSVTLLPYDPKLI</sequence>
<evidence type="ECO:0000313" key="3">
    <source>
        <dbReference type="EMBL" id="TDM15999.1"/>
    </source>
</evidence>
<dbReference type="Gene3D" id="3.40.50.300">
    <property type="entry name" value="P-loop containing nucleotide triphosphate hydrolases"/>
    <property type="match status" value="2"/>
</dbReference>
<reference evidence="3 4" key="1">
    <citation type="submission" date="2019-01" db="EMBL/GenBank/DDBJ databases">
        <title>Draft genome sequences of Macrococcus caseolyticus, Macrococcus canis, Macrococcus bohemicus and Macrococcus goetzii.</title>
        <authorList>
            <person name="Mazhar S."/>
            <person name="Altermann E."/>
            <person name="Hill C."/>
            <person name="Mcauliffe O."/>
        </authorList>
    </citation>
    <scope>NUCLEOTIDE SEQUENCE [LARGE SCALE GENOMIC DNA]</scope>
    <source>
        <strain evidence="3 4">DPC7162</strain>
    </source>
</reference>
<dbReference type="CDD" id="cd02035">
    <property type="entry name" value="ArsA"/>
    <property type="match status" value="2"/>
</dbReference>
<dbReference type="InterPro" id="IPR016300">
    <property type="entry name" value="ATPase_ArsA/GET3"/>
</dbReference>
<organism evidence="3 4">
    <name type="scientific">Macrococcoides canis</name>
    <dbReference type="NCBI Taxonomy" id="1855823"/>
    <lineage>
        <taxon>Bacteria</taxon>
        <taxon>Bacillati</taxon>
        <taxon>Bacillota</taxon>
        <taxon>Bacilli</taxon>
        <taxon>Bacillales</taxon>
        <taxon>Staphylococcaceae</taxon>
        <taxon>Macrococcoides</taxon>
    </lineage>
</organism>
<feature type="domain" description="ArsA/GET3 Anion-transporting ATPase-like" evidence="2">
    <location>
        <begin position="477"/>
        <end position="556"/>
    </location>
</feature>
<evidence type="ECO:0000313" key="4">
    <source>
        <dbReference type="Proteomes" id="UP000294865"/>
    </source>
</evidence>
<proteinExistence type="inferred from homology"/>
<comment type="similarity">
    <text evidence="1">Belongs to the arsA ATPase family.</text>
</comment>
<dbReference type="InterPro" id="IPR027417">
    <property type="entry name" value="P-loop_NTPase"/>
</dbReference>
<dbReference type="AlphaFoldDB" id="A0A4R6C3H5"/>
<dbReference type="NCBIfam" id="TIGR00345">
    <property type="entry name" value="GET3_arsA_TRC40"/>
    <property type="match status" value="1"/>
</dbReference>
<dbReference type="InterPro" id="IPR027541">
    <property type="entry name" value="Ars_ATPase"/>
</dbReference>
<protein>
    <submittedName>
        <fullName evidence="3">Arsenical pump-driving ATPase</fullName>
    </submittedName>
</protein>
<gene>
    <name evidence="3" type="primary">arsA</name>
    <name evidence="3" type="ORF">ETI04_09955</name>
</gene>
<evidence type="ECO:0000256" key="1">
    <source>
        <dbReference type="ARBA" id="ARBA00011040"/>
    </source>
</evidence>
<comment type="caution">
    <text evidence="3">The sequence shown here is derived from an EMBL/GenBank/DDBJ whole genome shotgun (WGS) entry which is preliminary data.</text>
</comment>
<dbReference type="InterPro" id="IPR025723">
    <property type="entry name" value="ArsA/GET3_ATPase-like"/>
</dbReference>